<evidence type="ECO:0000313" key="2">
    <source>
        <dbReference type="EMBL" id="CAF1137820.1"/>
    </source>
</evidence>
<evidence type="ECO:0000313" key="3">
    <source>
        <dbReference type="Proteomes" id="UP000663852"/>
    </source>
</evidence>
<dbReference type="AlphaFoldDB" id="A0A814RSS9"/>
<dbReference type="InterPro" id="IPR040350">
    <property type="entry name" value="TMEM272"/>
</dbReference>
<evidence type="ECO:0008006" key="4">
    <source>
        <dbReference type="Google" id="ProtNLM"/>
    </source>
</evidence>
<dbReference type="PANTHER" id="PTHR33444:SF2">
    <property type="entry name" value="MARVEL DOMAIN-CONTAINING PROTEIN"/>
    <property type="match status" value="1"/>
</dbReference>
<proteinExistence type="predicted"/>
<keyword evidence="1" id="KW-0472">Membrane</keyword>
<dbReference type="Proteomes" id="UP000663852">
    <property type="component" value="Unassembled WGS sequence"/>
</dbReference>
<dbReference type="OrthoDB" id="6157510at2759"/>
<sequence length="208" mass="23702">MKNMLSTSWLERNGGNTNSKYRYHSNRIHTESSLPITKLCLGTLYKKQCSAQTPIPIWLVTSGFRGLFCIFVTLSILGFAVLTDRYCRKTSSSLLLFMGTLIIVISAFFNFAWSILGIYWSTSIRSTIQHTDPTQTQTYCHSTPYTFVMVVSLFQAITILIFIVICVIYIRRALPTMITYSNGQAVHQAHKQYGLYVAIFILSFIFLT</sequence>
<feature type="transmembrane region" description="Helical" evidence="1">
    <location>
        <begin position="145"/>
        <end position="170"/>
    </location>
</feature>
<dbReference type="PANTHER" id="PTHR33444">
    <property type="entry name" value="SI:DKEY-19B23.12-RELATED"/>
    <property type="match status" value="1"/>
</dbReference>
<dbReference type="EMBL" id="CAJNOJ010000112">
    <property type="protein sequence ID" value="CAF1137820.1"/>
    <property type="molecule type" value="Genomic_DNA"/>
</dbReference>
<comment type="caution">
    <text evidence="2">The sequence shown here is derived from an EMBL/GenBank/DDBJ whole genome shotgun (WGS) entry which is preliminary data.</text>
</comment>
<accession>A0A814RSS9</accession>
<evidence type="ECO:0000256" key="1">
    <source>
        <dbReference type="SAM" id="Phobius"/>
    </source>
</evidence>
<feature type="transmembrane region" description="Helical" evidence="1">
    <location>
        <begin position="94"/>
        <end position="120"/>
    </location>
</feature>
<keyword evidence="1" id="KW-0812">Transmembrane</keyword>
<name>A0A814RSS9_ADIRI</name>
<reference evidence="2" key="1">
    <citation type="submission" date="2021-02" db="EMBL/GenBank/DDBJ databases">
        <authorList>
            <person name="Nowell W R."/>
        </authorList>
    </citation>
    <scope>NUCLEOTIDE SEQUENCE</scope>
</reference>
<feature type="transmembrane region" description="Helical" evidence="1">
    <location>
        <begin position="63"/>
        <end position="82"/>
    </location>
</feature>
<organism evidence="2 3">
    <name type="scientific">Adineta ricciae</name>
    <name type="common">Rotifer</name>
    <dbReference type="NCBI Taxonomy" id="249248"/>
    <lineage>
        <taxon>Eukaryota</taxon>
        <taxon>Metazoa</taxon>
        <taxon>Spiralia</taxon>
        <taxon>Gnathifera</taxon>
        <taxon>Rotifera</taxon>
        <taxon>Eurotatoria</taxon>
        <taxon>Bdelloidea</taxon>
        <taxon>Adinetida</taxon>
        <taxon>Adinetidae</taxon>
        <taxon>Adineta</taxon>
    </lineage>
</organism>
<feature type="transmembrane region" description="Helical" evidence="1">
    <location>
        <begin position="191"/>
        <end position="207"/>
    </location>
</feature>
<protein>
    <recommendedName>
        <fullName evidence="4">G-protein coupled receptors family 1 profile domain-containing protein</fullName>
    </recommendedName>
</protein>
<keyword evidence="1" id="KW-1133">Transmembrane helix</keyword>
<gene>
    <name evidence="2" type="ORF">EDS130_LOCUS21917</name>
</gene>